<sequence>MKISRGTRNHPYRMPRSSIFNETGPGIRVIRKKYLLDADLVHEHDFHELVLVLSGSGFHMTEDGEYPLSRGDLYLVRPGCLHGYRDLDGLEIVNILFLPEQLGMPFAELRGDPGYLVFFELSPQLADSFRPRFRLDAEAMRNAETVIDAMLAEQLKPKACSGFALKAYFMQMVVLILRAFASSAGTGNGDGLLRLGQWFRRLEERSGEPLQISELAKEHGMSVRSLERCFLELTGRTPKECLTEIRLAKAMRLLTSTELPISHVACRVGFSGAGYFSRVFRRRYGRTPGSCRRSATAGGLNDASEPME</sequence>
<evidence type="ECO:0000256" key="1">
    <source>
        <dbReference type="ARBA" id="ARBA00022490"/>
    </source>
</evidence>
<accession>A0A844G1N3</accession>
<keyword evidence="2" id="KW-0805">Transcription regulation</keyword>
<reference evidence="6 7" key="1">
    <citation type="submission" date="2019-08" db="EMBL/GenBank/DDBJ databases">
        <title>In-depth cultivation of the pig gut microbiome towards novel bacterial diversity and tailored functional studies.</title>
        <authorList>
            <person name="Wylensek D."/>
            <person name="Hitch T.C.A."/>
            <person name="Clavel T."/>
        </authorList>
    </citation>
    <scope>NUCLEOTIDE SEQUENCE [LARGE SCALE GENOMIC DNA]</scope>
    <source>
        <strain evidence="6 7">BBE-744-WT-12</strain>
    </source>
</reference>
<name>A0A844G1N3_9BACT</name>
<dbReference type="Pfam" id="PF02311">
    <property type="entry name" value="AraC_binding"/>
    <property type="match status" value="1"/>
</dbReference>
<dbReference type="AlphaFoldDB" id="A0A844G1N3"/>
<dbReference type="InterPro" id="IPR014710">
    <property type="entry name" value="RmlC-like_jellyroll"/>
</dbReference>
<dbReference type="SUPFAM" id="SSF51215">
    <property type="entry name" value="Regulatory protein AraC"/>
    <property type="match status" value="1"/>
</dbReference>
<dbReference type="PROSITE" id="PS01124">
    <property type="entry name" value="HTH_ARAC_FAMILY_2"/>
    <property type="match status" value="1"/>
</dbReference>
<keyword evidence="3" id="KW-0238">DNA-binding</keyword>
<evidence type="ECO:0000313" key="7">
    <source>
        <dbReference type="Proteomes" id="UP000435649"/>
    </source>
</evidence>
<evidence type="ECO:0000256" key="4">
    <source>
        <dbReference type="ARBA" id="ARBA00023163"/>
    </source>
</evidence>
<gene>
    <name evidence="6" type="ORF">FYJ85_08355</name>
</gene>
<dbReference type="Gene3D" id="2.60.120.10">
    <property type="entry name" value="Jelly Rolls"/>
    <property type="match status" value="1"/>
</dbReference>
<dbReference type="InterPro" id="IPR009057">
    <property type="entry name" value="Homeodomain-like_sf"/>
</dbReference>
<evidence type="ECO:0000256" key="3">
    <source>
        <dbReference type="ARBA" id="ARBA00023125"/>
    </source>
</evidence>
<feature type="domain" description="HTH araC/xylS-type" evidence="5">
    <location>
        <begin position="196"/>
        <end position="294"/>
    </location>
</feature>
<keyword evidence="4" id="KW-0804">Transcription</keyword>
<keyword evidence="1" id="KW-0963">Cytoplasm</keyword>
<dbReference type="SMART" id="SM00342">
    <property type="entry name" value="HTH_ARAC"/>
    <property type="match status" value="1"/>
</dbReference>
<dbReference type="GO" id="GO:0003700">
    <property type="term" value="F:DNA-binding transcription factor activity"/>
    <property type="evidence" value="ECO:0007669"/>
    <property type="project" value="InterPro"/>
</dbReference>
<dbReference type="PANTHER" id="PTHR46796:SF13">
    <property type="entry name" value="HTH-TYPE TRANSCRIPTIONAL ACTIVATOR RHAS"/>
    <property type="match status" value="1"/>
</dbReference>
<dbReference type="SUPFAM" id="SSF46689">
    <property type="entry name" value="Homeodomain-like"/>
    <property type="match status" value="2"/>
</dbReference>
<keyword evidence="7" id="KW-1185">Reference proteome</keyword>
<evidence type="ECO:0000259" key="5">
    <source>
        <dbReference type="PROSITE" id="PS01124"/>
    </source>
</evidence>
<dbReference type="InterPro" id="IPR020449">
    <property type="entry name" value="Tscrpt_reg_AraC-type_HTH"/>
</dbReference>
<dbReference type="InterPro" id="IPR050204">
    <property type="entry name" value="AraC_XylS_family_regulators"/>
</dbReference>
<dbReference type="Proteomes" id="UP000435649">
    <property type="component" value="Unassembled WGS sequence"/>
</dbReference>
<dbReference type="EMBL" id="VUNS01000007">
    <property type="protein sequence ID" value="MST97053.1"/>
    <property type="molecule type" value="Genomic_DNA"/>
</dbReference>
<evidence type="ECO:0000313" key="6">
    <source>
        <dbReference type="EMBL" id="MST97053.1"/>
    </source>
</evidence>
<comment type="caution">
    <text evidence="6">The sequence shown here is derived from an EMBL/GenBank/DDBJ whole genome shotgun (WGS) entry which is preliminary data.</text>
</comment>
<evidence type="ECO:0000256" key="2">
    <source>
        <dbReference type="ARBA" id="ARBA00023015"/>
    </source>
</evidence>
<protein>
    <submittedName>
        <fullName evidence="6">Helix-turn-helix domain-containing protein</fullName>
    </submittedName>
</protein>
<organism evidence="6 7">
    <name type="scientific">Victivallis lenta</name>
    <dbReference type="NCBI Taxonomy" id="2606640"/>
    <lineage>
        <taxon>Bacteria</taxon>
        <taxon>Pseudomonadati</taxon>
        <taxon>Lentisphaerota</taxon>
        <taxon>Lentisphaeria</taxon>
        <taxon>Victivallales</taxon>
        <taxon>Victivallaceae</taxon>
        <taxon>Victivallis</taxon>
    </lineage>
</organism>
<dbReference type="GO" id="GO:0043565">
    <property type="term" value="F:sequence-specific DNA binding"/>
    <property type="evidence" value="ECO:0007669"/>
    <property type="project" value="InterPro"/>
</dbReference>
<dbReference type="Gene3D" id="1.10.10.60">
    <property type="entry name" value="Homeodomain-like"/>
    <property type="match status" value="2"/>
</dbReference>
<dbReference type="PRINTS" id="PR00032">
    <property type="entry name" value="HTHARAC"/>
</dbReference>
<dbReference type="PANTHER" id="PTHR46796">
    <property type="entry name" value="HTH-TYPE TRANSCRIPTIONAL ACTIVATOR RHAS-RELATED"/>
    <property type="match status" value="1"/>
</dbReference>
<dbReference type="InterPro" id="IPR018060">
    <property type="entry name" value="HTH_AraC"/>
</dbReference>
<dbReference type="InterPro" id="IPR003313">
    <property type="entry name" value="AraC-bd"/>
</dbReference>
<dbReference type="Pfam" id="PF12833">
    <property type="entry name" value="HTH_18"/>
    <property type="match status" value="1"/>
</dbReference>
<proteinExistence type="predicted"/>
<dbReference type="RefSeq" id="WP_106053620.1">
    <property type="nucleotide sequence ID" value="NZ_VUNS01000007.1"/>
</dbReference>
<dbReference type="InterPro" id="IPR037923">
    <property type="entry name" value="HTH-like"/>
</dbReference>